<proteinExistence type="predicted"/>
<reference evidence="3 4" key="1">
    <citation type="submission" date="2018-02" db="EMBL/GenBank/DDBJ databases">
        <title>Whole genome sequencing of endophytic bacterium.</title>
        <authorList>
            <person name="Eedara R."/>
            <person name="Podile A.R."/>
        </authorList>
    </citation>
    <scope>NUCLEOTIDE SEQUENCE [LARGE SCALE GENOMIC DNA]</scope>
    <source>
        <strain evidence="3 4">RP1T</strain>
    </source>
</reference>
<feature type="region of interest" description="Disordered" evidence="1">
    <location>
        <begin position="38"/>
        <end position="78"/>
    </location>
</feature>
<dbReference type="Proteomes" id="UP000237682">
    <property type="component" value="Unassembled WGS sequence"/>
</dbReference>
<dbReference type="RefSeq" id="WP_105860840.1">
    <property type="nucleotide sequence ID" value="NZ_PUEJ01000002.1"/>
</dbReference>
<sequence>MKIFTISTIAAFGIVVATTAANAHGHLVTGPELYGAPATTQQMGENDHQAGKNDSAVRPRKVNAVRHGAHRLRNSEAY</sequence>
<protein>
    <recommendedName>
        <fullName evidence="5">DUF680 domain-containing protein</fullName>
    </recommendedName>
</protein>
<feature type="compositionally biased region" description="Basic and acidic residues" evidence="1">
    <location>
        <begin position="45"/>
        <end position="57"/>
    </location>
</feature>
<keyword evidence="4" id="KW-1185">Reference proteome</keyword>
<keyword evidence="2" id="KW-0732">Signal</keyword>
<evidence type="ECO:0008006" key="5">
    <source>
        <dbReference type="Google" id="ProtNLM"/>
    </source>
</evidence>
<evidence type="ECO:0000256" key="2">
    <source>
        <dbReference type="SAM" id="SignalP"/>
    </source>
</evidence>
<dbReference type="EMBL" id="PUEJ01000002">
    <property type="protein sequence ID" value="PRH88489.1"/>
    <property type="molecule type" value="Genomic_DNA"/>
</dbReference>
<dbReference type="AlphaFoldDB" id="A0A2S9QGM0"/>
<gene>
    <name evidence="3" type="ORF">C5L14_04395</name>
</gene>
<organism evidence="3 4">
    <name type="scientific">Labrys okinawensis</name>
    <dbReference type="NCBI Taxonomy" id="346911"/>
    <lineage>
        <taxon>Bacteria</taxon>
        <taxon>Pseudomonadati</taxon>
        <taxon>Pseudomonadota</taxon>
        <taxon>Alphaproteobacteria</taxon>
        <taxon>Hyphomicrobiales</taxon>
        <taxon>Xanthobacteraceae</taxon>
        <taxon>Labrys</taxon>
    </lineage>
</organism>
<comment type="caution">
    <text evidence="3">The sequence shown here is derived from an EMBL/GenBank/DDBJ whole genome shotgun (WGS) entry which is preliminary data.</text>
</comment>
<dbReference type="OrthoDB" id="8451269at2"/>
<feature type="chain" id="PRO_5015683641" description="DUF680 domain-containing protein" evidence="2">
    <location>
        <begin position="24"/>
        <end position="78"/>
    </location>
</feature>
<evidence type="ECO:0000256" key="1">
    <source>
        <dbReference type="SAM" id="MobiDB-lite"/>
    </source>
</evidence>
<accession>A0A2S9QGM0</accession>
<feature type="compositionally biased region" description="Basic residues" evidence="1">
    <location>
        <begin position="58"/>
        <end position="72"/>
    </location>
</feature>
<evidence type="ECO:0000313" key="4">
    <source>
        <dbReference type="Proteomes" id="UP000237682"/>
    </source>
</evidence>
<feature type="signal peptide" evidence="2">
    <location>
        <begin position="1"/>
        <end position="23"/>
    </location>
</feature>
<evidence type="ECO:0000313" key="3">
    <source>
        <dbReference type="EMBL" id="PRH88489.1"/>
    </source>
</evidence>
<name>A0A2S9QGM0_9HYPH</name>